<dbReference type="Pfam" id="PF00078">
    <property type="entry name" value="RVT_1"/>
    <property type="match status" value="1"/>
</dbReference>
<name>A0A7D9JAE1_PARCT</name>
<accession>A0A7D9JAE1</accession>
<comment type="caution">
    <text evidence="1">The sequence shown here is derived from an EMBL/GenBank/DDBJ whole genome shotgun (WGS) entry which is preliminary data.</text>
</comment>
<proteinExistence type="predicted"/>
<protein>
    <submittedName>
        <fullName evidence="1">Uncharacterized protein</fullName>
    </submittedName>
</protein>
<dbReference type="AlphaFoldDB" id="A0A7D9JAE1"/>
<evidence type="ECO:0000313" key="2">
    <source>
        <dbReference type="Proteomes" id="UP001152795"/>
    </source>
</evidence>
<dbReference type="OrthoDB" id="6152624at2759"/>
<dbReference type="SUPFAM" id="SSF56672">
    <property type="entry name" value="DNA/RNA polymerases"/>
    <property type="match status" value="1"/>
</dbReference>
<organism evidence="1 2">
    <name type="scientific">Paramuricea clavata</name>
    <name type="common">Red gorgonian</name>
    <name type="synonym">Violescent sea-whip</name>
    <dbReference type="NCBI Taxonomy" id="317549"/>
    <lineage>
        <taxon>Eukaryota</taxon>
        <taxon>Metazoa</taxon>
        <taxon>Cnidaria</taxon>
        <taxon>Anthozoa</taxon>
        <taxon>Octocorallia</taxon>
        <taxon>Malacalcyonacea</taxon>
        <taxon>Plexauridae</taxon>
        <taxon>Paramuricea</taxon>
    </lineage>
</organism>
<dbReference type="EMBL" id="CACRXK020013399">
    <property type="protein sequence ID" value="CAB4025078.1"/>
    <property type="molecule type" value="Genomic_DNA"/>
</dbReference>
<dbReference type="PROSITE" id="PS50878">
    <property type="entry name" value="RT_POL"/>
    <property type="match status" value="1"/>
</dbReference>
<keyword evidence="2" id="KW-1185">Reference proteome</keyword>
<evidence type="ECO:0000313" key="1">
    <source>
        <dbReference type="EMBL" id="CAB4025078.1"/>
    </source>
</evidence>
<dbReference type="CDD" id="cd01650">
    <property type="entry name" value="RT_nLTR_like"/>
    <property type="match status" value="1"/>
</dbReference>
<dbReference type="InterPro" id="IPR000477">
    <property type="entry name" value="RT_dom"/>
</dbReference>
<dbReference type="Proteomes" id="UP001152795">
    <property type="component" value="Unassembled WGS sequence"/>
</dbReference>
<dbReference type="PANTHER" id="PTHR33332">
    <property type="entry name" value="REVERSE TRANSCRIPTASE DOMAIN-CONTAINING PROTEIN"/>
    <property type="match status" value="1"/>
</dbReference>
<sequence length="326" mass="36929">MQQIRIRDRLKSRSKSNILARVMYKRVRNHVVKLINNAKSNYFIQQIMENKDNVKNLWKVLKRVVPITPLQLQPQQIEVDATGLDGISIRLLKAALPAISSSLVNIYNASITSGIFPDEFKRAKVTPCHKKESTHERGNFRPISVLSMLSKPLERHVSLSFCEHLRSHDLLYLNQSGFRSHHSCETALINITDKWLKAMDDGELIGAVFMDFSKAFDLVNHDVLLRKLAKYHISQQALQWFTSYLDGRSQQCSVLGSLSSSLMLERGVPQGSILGPILFSIYINDLPMSLGEANADIYADDTTLWSSSKSCDEIQQTLQNALDITE</sequence>
<reference evidence="1" key="1">
    <citation type="submission" date="2020-04" db="EMBL/GenBank/DDBJ databases">
        <authorList>
            <person name="Alioto T."/>
            <person name="Alioto T."/>
            <person name="Gomez Garrido J."/>
        </authorList>
    </citation>
    <scope>NUCLEOTIDE SEQUENCE</scope>
    <source>
        <strain evidence="1">A484AB</strain>
    </source>
</reference>
<dbReference type="InterPro" id="IPR043502">
    <property type="entry name" value="DNA/RNA_pol_sf"/>
</dbReference>
<gene>
    <name evidence="1" type="ORF">PACLA_8A084200</name>
</gene>